<feature type="chain" id="PRO_5047057619" evidence="1">
    <location>
        <begin position="35"/>
        <end position="193"/>
    </location>
</feature>
<accession>A0ABT4R3S9</accession>
<sequence>MEKSPDVSRKMTVMKAGLACLLTASCLLSTFASGSPIDIGSGDPTPPANARPMTGAELYMLYRDKSWPWPDGAGRLQTDGRRFTAWSGSGDKASWAVGRWTVSDQGRLCFKAQWHTVSGAYPNTTCFIHKKLGNIVYQKRQPSGDWYVFKHAEPADDEFSKLADRDLVSNNLERIKADLQPAPPIHSNMRTKP</sequence>
<dbReference type="EMBL" id="JAPFQA010000028">
    <property type="protein sequence ID" value="MCZ8548493.1"/>
    <property type="molecule type" value="Genomic_DNA"/>
</dbReference>
<keyword evidence="1" id="KW-0732">Signal</keyword>
<feature type="signal peptide" evidence="1">
    <location>
        <begin position="1"/>
        <end position="34"/>
    </location>
</feature>
<evidence type="ECO:0000313" key="2">
    <source>
        <dbReference type="EMBL" id="MCZ8548493.1"/>
    </source>
</evidence>
<comment type="caution">
    <text evidence="2">The sequence shown here is derived from an EMBL/GenBank/DDBJ whole genome shotgun (WGS) entry which is preliminary data.</text>
</comment>
<organism evidence="2 3">
    <name type="scientific">Mesorhizobium qingshengii</name>
    <dbReference type="NCBI Taxonomy" id="1165689"/>
    <lineage>
        <taxon>Bacteria</taxon>
        <taxon>Pseudomonadati</taxon>
        <taxon>Pseudomonadota</taxon>
        <taxon>Alphaproteobacteria</taxon>
        <taxon>Hyphomicrobiales</taxon>
        <taxon>Phyllobacteriaceae</taxon>
        <taxon>Mesorhizobium</taxon>
    </lineage>
</organism>
<gene>
    <name evidence="2" type="ORF">OOJ09_30385</name>
</gene>
<dbReference type="PROSITE" id="PS51257">
    <property type="entry name" value="PROKAR_LIPOPROTEIN"/>
    <property type="match status" value="1"/>
</dbReference>
<proteinExistence type="predicted"/>
<evidence type="ECO:0000313" key="3">
    <source>
        <dbReference type="Proteomes" id="UP001152178"/>
    </source>
</evidence>
<reference evidence="2" key="1">
    <citation type="submission" date="2022-11" db="EMBL/GenBank/DDBJ databases">
        <authorList>
            <person name="Coimbra C."/>
        </authorList>
    </citation>
    <scope>NUCLEOTIDE SEQUENCE</scope>
    <source>
        <strain evidence="2">Jales19</strain>
    </source>
</reference>
<dbReference type="InterPro" id="IPR009337">
    <property type="entry name" value="DUF995"/>
</dbReference>
<dbReference type="Pfam" id="PF06191">
    <property type="entry name" value="DUF995"/>
    <property type="match status" value="1"/>
</dbReference>
<evidence type="ECO:0000256" key="1">
    <source>
        <dbReference type="SAM" id="SignalP"/>
    </source>
</evidence>
<dbReference type="RefSeq" id="WP_269908736.1">
    <property type="nucleotide sequence ID" value="NZ_JAPFQA010000028.1"/>
</dbReference>
<keyword evidence="3" id="KW-1185">Reference proteome</keyword>
<protein>
    <submittedName>
        <fullName evidence="2">DUF995 domain-containing protein</fullName>
    </submittedName>
</protein>
<dbReference type="Proteomes" id="UP001152178">
    <property type="component" value="Unassembled WGS sequence"/>
</dbReference>
<name>A0ABT4R3S9_9HYPH</name>